<name>A0A413JSW1_BACFG</name>
<sequence length="715" mass="82174">MDTKWKQRLLSSPKPEFTTGIMRWGITLLFSALCTCSFAQTKYQITVENLLKEMTSRDEMSRYPALPYRSMQQSSYDRRSVSPDRPNWFANDDGEGFIRLEERNGRKEKVLFEDKGPGAITRIWLTTFGSINTILRFYFDGKDEPGWEVPSYDLQKFGVRGLKKGLIEPDNKWNRGSLIYLPVPYNNGCKVTMEELTPERTNRHFLFNYRKYPTGTPVETFSQEVADRIPALAEKTSDTLYKNMDKGFDPQSDYGKGSLNHQQSFSLNKGEKQKLNLRTGKRAISLLQFNVKTDKNLKPGTDDFALLMRSLIVTISFDGKQTVWAPLSDFAGSGMGSFASRSFFFYSDGKGIVCSKWLMPYKQDCEITILNLSPYKADIQTDIVSQPYKWDNRSLYFHTAWKQERGLPVVTWMEHEKCMDWNFATISGRGVYRGDLLSLFNHTTEWYGEGDEKITVDHEPFPSHFGTGTEDYYSFDGYFKSQTPFAGQPRQDMRDFYGYNSFFRVRCLDAIPFNRQLKFDFELLGWENGTVDYSSTVFWYGDLGSEATGSSGLEEIEAGLLPTPTQSPVCNIPNAIDFCQIQPTSKSERLRYDRQRLSGHPGKWNLKDHLVCHGGKEGDYIEFEFSGFEDREYSLSLFCTKATDYGNIRLYVNHPKNGKQLDCYSEKVEPTGAISLEMHKPINGKFILRIELIGRNPLSTGTLFGLDCIRIEKKH</sequence>
<comment type="caution">
    <text evidence="1">The sequence shown here is derived from an EMBL/GenBank/DDBJ whole genome shotgun (WGS) entry which is preliminary data.</text>
</comment>
<dbReference type="RefSeq" id="WP_005822207.1">
    <property type="nucleotide sequence ID" value="NZ_JAGJHH010000029.1"/>
</dbReference>
<gene>
    <name evidence="1" type="ORF">DXA27_21260</name>
</gene>
<proteinExistence type="predicted"/>
<dbReference type="InterPro" id="IPR021345">
    <property type="entry name" value="DUF2961"/>
</dbReference>
<dbReference type="AlphaFoldDB" id="A0A413JSW1"/>
<accession>A0A413JSW1</accession>
<dbReference type="Proteomes" id="UP000284614">
    <property type="component" value="Unassembled WGS sequence"/>
</dbReference>
<organism evidence="1 2">
    <name type="scientific">Bacteroides fragilis</name>
    <dbReference type="NCBI Taxonomy" id="817"/>
    <lineage>
        <taxon>Bacteria</taxon>
        <taxon>Pseudomonadati</taxon>
        <taxon>Bacteroidota</taxon>
        <taxon>Bacteroidia</taxon>
        <taxon>Bacteroidales</taxon>
        <taxon>Bacteroidaceae</taxon>
        <taxon>Bacteroides</taxon>
    </lineage>
</organism>
<reference evidence="1 2" key="1">
    <citation type="submission" date="2018-08" db="EMBL/GenBank/DDBJ databases">
        <title>A genome reference for cultivated species of the human gut microbiota.</title>
        <authorList>
            <person name="Zou Y."/>
            <person name="Xue W."/>
            <person name="Luo G."/>
        </authorList>
    </citation>
    <scope>NUCLEOTIDE SEQUENCE [LARGE SCALE GENOMIC DNA]</scope>
    <source>
        <strain evidence="1 2">OF01-1</strain>
    </source>
</reference>
<dbReference type="Gene3D" id="2.60.120.1390">
    <property type="match status" value="2"/>
</dbReference>
<dbReference type="EMBL" id="QSDG01000028">
    <property type="protein sequence ID" value="RGY64664.1"/>
    <property type="molecule type" value="Genomic_DNA"/>
</dbReference>
<protein>
    <submittedName>
        <fullName evidence="1">DUF2961 domain-containing protein</fullName>
    </submittedName>
</protein>
<evidence type="ECO:0000313" key="1">
    <source>
        <dbReference type="EMBL" id="RGY64664.1"/>
    </source>
</evidence>
<dbReference type="Pfam" id="PF11175">
    <property type="entry name" value="DUF2961"/>
    <property type="match status" value="1"/>
</dbReference>
<evidence type="ECO:0000313" key="2">
    <source>
        <dbReference type="Proteomes" id="UP000284614"/>
    </source>
</evidence>